<accession>A0ABP6IFC1</accession>
<dbReference type="SUPFAM" id="SSF56059">
    <property type="entry name" value="Glutathione synthetase ATP-binding domain-like"/>
    <property type="match status" value="1"/>
</dbReference>
<proteinExistence type="predicted"/>
<name>A0ABP6IFC1_9ACTN</name>
<evidence type="ECO:0000313" key="2">
    <source>
        <dbReference type="Proteomes" id="UP001500831"/>
    </source>
</evidence>
<keyword evidence="2" id="KW-1185">Reference proteome</keyword>
<comment type="caution">
    <text evidence="1">The sequence shown here is derived from an EMBL/GenBank/DDBJ whole genome shotgun (WGS) entry which is preliminary data.</text>
</comment>
<gene>
    <name evidence="1" type="ORF">GCM10010517_33860</name>
</gene>
<dbReference type="Proteomes" id="UP001500831">
    <property type="component" value="Unassembled WGS sequence"/>
</dbReference>
<sequence>MNGAETSLAAAALAHELKRRGGRNLIDREFAGLVPDEDVREDAGEHAAHLDAHGIRHERKPIPFEPLPYVITTSAYARIGDRFRRLFQILERVIDLYLAEPAVRDFFRLAPRHDGLIRMDASYRPRIQYCRYDFTLDSGGTPRIYELNTHSPAAATFSPHFARLLGRSRTLDRLRAAGLRPVPTALEEPGAFARAVLASARRAGALDRGTNVAVLNSRYLTMTTELDHIAAQFREQGCTTVRCFVEDLGFDGRRLHYGGLPVHLVYNKYDDSRGPGAFECAFSRTTAEVRPYLDAYRAGVVFSVNSLPSMYLPEQKSTLAFLWSPLFHEYAGREDLELVREIIPRTRLVRHLDSGELDEAAAHRERYVLKRSLDTRGRSLLIGRSTAEDRWLAALGTARAEPPGDDYVLQDLAAAEQSVTRDAKPVHTSLACFLFAGEPAGLIVRTSAEETTNVGRQGFMQPPLLVEEPPWTRSSTT</sequence>
<organism evidence="1 2">
    <name type="scientific">Streptosporangium fragile</name>
    <dbReference type="NCBI Taxonomy" id="46186"/>
    <lineage>
        <taxon>Bacteria</taxon>
        <taxon>Bacillati</taxon>
        <taxon>Actinomycetota</taxon>
        <taxon>Actinomycetes</taxon>
        <taxon>Streptosporangiales</taxon>
        <taxon>Streptosporangiaceae</taxon>
        <taxon>Streptosporangium</taxon>
    </lineage>
</organism>
<dbReference type="RefSeq" id="WP_344972346.1">
    <property type="nucleotide sequence ID" value="NZ_BAAAVI010000022.1"/>
</dbReference>
<reference evidence="2" key="1">
    <citation type="journal article" date="2019" name="Int. J. Syst. Evol. Microbiol.">
        <title>The Global Catalogue of Microorganisms (GCM) 10K type strain sequencing project: providing services to taxonomists for standard genome sequencing and annotation.</title>
        <authorList>
            <consortium name="The Broad Institute Genomics Platform"/>
            <consortium name="The Broad Institute Genome Sequencing Center for Infectious Disease"/>
            <person name="Wu L."/>
            <person name="Ma J."/>
        </authorList>
    </citation>
    <scope>NUCLEOTIDE SEQUENCE [LARGE SCALE GENOMIC DNA]</scope>
    <source>
        <strain evidence="2">JCM 6242</strain>
    </source>
</reference>
<dbReference type="EMBL" id="BAAAVI010000022">
    <property type="protein sequence ID" value="GAA2873349.1"/>
    <property type="molecule type" value="Genomic_DNA"/>
</dbReference>
<protein>
    <recommendedName>
        <fullName evidence="3">Glutathionylspermidine synthase pre-ATP-grasp-like domain-containing protein</fullName>
    </recommendedName>
</protein>
<evidence type="ECO:0008006" key="3">
    <source>
        <dbReference type="Google" id="ProtNLM"/>
    </source>
</evidence>
<evidence type="ECO:0000313" key="1">
    <source>
        <dbReference type="EMBL" id="GAA2873349.1"/>
    </source>
</evidence>